<comment type="caution">
    <text evidence="8">The sequence shown here is derived from an EMBL/GenBank/DDBJ whole genome shotgun (WGS) entry which is preliminary data.</text>
</comment>
<feature type="transmembrane region" description="Helical" evidence="6">
    <location>
        <begin position="238"/>
        <end position="257"/>
    </location>
</feature>
<evidence type="ECO:0000256" key="5">
    <source>
        <dbReference type="ARBA" id="ARBA00023136"/>
    </source>
</evidence>
<keyword evidence="2" id="KW-1003">Cell membrane</keyword>
<reference evidence="8 9" key="1">
    <citation type="submission" date="2019-02" db="EMBL/GenBank/DDBJ databases">
        <title>Bacterial novel species Emticicia sp. 17J42-9 isolated from soil.</title>
        <authorList>
            <person name="Jung H.-Y."/>
        </authorList>
    </citation>
    <scope>NUCLEOTIDE SEQUENCE [LARGE SCALE GENOMIC DNA]</scope>
    <source>
        <strain evidence="8 9">17J42-9</strain>
    </source>
</reference>
<evidence type="ECO:0000256" key="6">
    <source>
        <dbReference type="SAM" id="Phobius"/>
    </source>
</evidence>
<evidence type="ECO:0000256" key="1">
    <source>
        <dbReference type="ARBA" id="ARBA00004651"/>
    </source>
</evidence>
<gene>
    <name evidence="8" type="ORF">EWM59_12015</name>
</gene>
<dbReference type="EMBL" id="SEWF01000015">
    <property type="protein sequence ID" value="RYU95389.1"/>
    <property type="molecule type" value="Genomic_DNA"/>
</dbReference>
<dbReference type="OrthoDB" id="9768837at2"/>
<dbReference type="Gene3D" id="3.40.190.10">
    <property type="entry name" value="Periplasmic binding protein-like II"/>
    <property type="match status" value="1"/>
</dbReference>
<dbReference type="RefSeq" id="WP_130021222.1">
    <property type="nucleotide sequence ID" value="NZ_SEWF01000015.1"/>
</dbReference>
<dbReference type="InterPro" id="IPR013525">
    <property type="entry name" value="ABC2_TM"/>
</dbReference>
<evidence type="ECO:0000313" key="9">
    <source>
        <dbReference type="Proteomes" id="UP000293162"/>
    </source>
</evidence>
<accession>A0A4Q5M094</accession>
<dbReference type="GO" id="GO:0005886">
    <property type="term" value="C:plasma membrane"/>
    <property type="evidence" value="ECO:0007669"/>
    <property type="project" value="UniProtKB-SubCell"/>
</dbReference>
<evidence type="ECO:0000256" key="4">
    <source>
        <dbReference type="ARBA" id="ARBA00022989"/>
    </source>
</evidence>
<protein>
    <submittedName>
        <fullName evidence="8">ABC transporter permease</fullName>
    </submittedName>
</protein>
<dbReference type="SUPFAM" id="SSF53850">
    <property type="entry name" value="Periplasmic binding protein-like II"/>
    <property type="match status" value="1"/>
</dbReference>
<keyword evidence="5 6" id="KW-0472">Membrane</keyword>
<evidence type="ECO:0000256" key="3">
    <source>
        <dbReference type="ARBA" id="ARBA00022692"/>
    </source>
</evidence>
<feature type="domain" description="ABC-2 type transporter transmembrane" evidence="7">
    <location>
        <begin position="19"/>
        <end position="418"/>
    </location>
</feature>
<feature type="transmembrane region" description="Helical" evidence="6">
    <location>
        <begin position="396"/>
        <end position="418"/>
    </location>
</feature>
<dbReference type="Proteomes" id="UP000293162">
    <property type="component" value="Unassembled WGS sequence"/>
</dbReference>
<evidence type="ECO:0000313" key="8">
    <source>
        <dbReference type="EMBL" id="RYU95389.1"/>
    </source>
</evidence>
<dbReference type="AlphaFoldDB" id="A0A4Q5M094"/>
<feature type="transmembrane region" description="Helical" evidence="6">
    <location>
        <begin position="305"/>
        <end position="325"/>
    </location>
</feature>
<name>A0A4Q5M094_9BACT</name>
<keyword evidence="9" id="KW-1185">Reference proteome</keyword>
<feature type="transmembrane region" description="Helical" evidence="6">
    <location>
        <begin position="21"/>
        <end position="44"/>
    </location>
</feature>
<dbReference type="PANTHER" id="PTHR30294">
    <property type="entry name" value="MEMBRANE COMPONENT OF ABC TRANSPORTER YHHJ-RELATED"/>
    <property type="match status" value="1"/>
</dbReference>
<dbReference type="InterPro" id="IPR051449">
    <property type="entry name" value="ABC-2_transporter_component"/>
</dbReference>
<feature type="transmembrane region" description="Helical" evidence="6">
    <location>
        <begin position="345"/>
        <end position="364"/>
    </location>
</feature>
<proteinExistence type="predicted"/>
<evidence type="ECO:0000256" key="2">
    <source>
        <dbReference type="ARBA" id="ARBA00022475"/>
    </source>
</evidence>
<feature type="transmembrane region" description="Helical" evidence="6">
    <location>
        <begin position="172"/>
        <end position="197"/>
    </location>
</feature>
<sequence>MKNIFLVLKREYLTRVRKKSFIVMTILGPLLIGAFYGFIGWTAMSSISLKKVEVIDESNLFKGKFKNTEELSYTYSSQSLDAAKKYFSKSKQDALVYIPKDIMENPKGVKIFSEKSLSIELQNGIEKTIENEIENIKLTEAGITQKVLEDAKMNVSTETISLSAEGEKSNSAVAATIIGYICAFLIYITVFIFGVQVMRSVMEEKTSRIVEVIISSIKPFELMMGKIIGVALVGLTQFTLWIILSFAVTTAATAMFGEKFAGSPQQRMEQVKNMPQAQEIEKQVKKESSKGVGLYGRAMKAVQTLPWVTILVCFIFYFLGGYLLYSALFGAVGSAVDSETDVQQFMLPITLPIIFAIAIAQFVIREPDGNLAFWTSMIPFTSPIIMMVRIPFGVPAWQIILSMVILTGGFIGTTWLAARIYRVGILMFGKKPTFKEIGKWIFYKG</sequence>
<evidence type="ECO:0000259" key="7">
    <source>
        <dbReference type="Pfam" id="PF12698"/>
    </source>
</evidence>
<keyword evidence="3 6" id="KW-0812">Transmembrane</keyword>
<keyword evidence="4 6" id="KW-1133">Transmembrane helix</keyword>
<organism evidence="8 9">
    <name type="scientific">Emticicia agri</name>
    <dbReference type="NCBI Taxonomy" id="2492393"/>
    <lineage>
        <taxon>Bacteria</taxon>
        <taxon>Pseudomonadati</taxon>
        <taxon>Bacteroidota</taxon>
        <taxon>Cytophagia</taxon>
        <taxon>Cytophagales</taxon>
        <taxon>Leadbetterellaceae</taxon>
        <taxon>Emticicia</taxon>
    </lineage>
</organism>
<comment type="subcellular location">
    <subcellularLocation>
        <location evidence="1">Cell membrane</location>
        <topology evidence="1">Multi-pass membrane protein</topology>
    </subcellularLocation>
</comment>
<dbReference type="Pfam" id="PF12698">
    <property type="entry name" value="ABC2_membrane_3"/>
    <property type="match status" value="1"/>
</dbReference>
<dbReference type="PANTHER" id="PTHR30294:SF29">
    <property type="entry name" value="MULTIDRUG ABC TRANSPORTER PERMEASE YBHS-RELATED"/>
    <property type="match status" value="1"/>
</dbReference>
<dbReference type="GO" id="GO:0140359">
    <property type="term" value="F:ABC-type transporter activity"/>
    <property type="evidence" value="ECO:0007669"/>
    <property type="project" value="InterPro"/>
</dbReference>